<dbReference type="OrthoDB" id="2878022at2"/>
<evidence type="ECO:0000259" key="1">
    <source>
        <dbReference type="Pfam" id="PF00882"/>
    </source>
</evidence>
<dbReference type="EMBL" id="LOCK01000061">
    <property type="protein sequence ID" value="KTE89725.1"/>
    <property type="molecule type" value="Genomic_DNA"/>
</dbReference>
<organism evidence="2">
    <name type="scientific">Desulfitobacterium hafniense</name>
    <name type="common">Desulfitobacterium frappieri</name>
    <dbReference type="NCBI Taxonomy" id="49338"/>
    <lineage>
        <taxon>Bacteria</taxon>
        <taxon>Bacillati</taxon>
        <taxon>Bacillota</taxon>
        <taxon>Clostridia</taxon>
        <taxon>Eubacteriales</taxon>
        <taxon>Desulfitobacteriaceae</taxon>
        <taxon>Desulfitobacterium</taxon>
    </lineage>
</organism>
<evidence type="ECO:0000313" key="2">
    <source>
        <dbReference type="EMBL" id="CDX02532.1"/>
    </source>
</evidence>
<dbReference type="InterPro" id="IPR029002">
    <property type="entry name" value="PLPC/GPLD1"/>
</dbReference>
<reference evidence="2" key="1">
    <citation type="submission" date="2014-07" db="EMBL/GenBank/DDBJ databases">
        <authorList>
            <person name="Hornung V.Bastian."/>
        </authorList>
    </citation>
    <scope>NUCLEOTIDE SEQUENCE</scope>
    <source>
        <strain evidence="2">PCE-S</strain>
    </source>
</reference>
<reference evidence="3 4" key="2">
    <citation type="submission" date="2015-12" db="EMBL/GenBank/DDBJ databases">
        <title>Draft Genome Sequence of Desulfitobacterium hafniense Strain DH, a Sulfate-reducing Bacterium Isolated from Paddy Soils.</title>
        <authorList>
            <person name="Bao P."/>
            <person name="Zhang X."/>
            <person name="Li G."/>
        </authorList>
    </citation>
    <scope>NUCLEOTIDE SEQUENCE [LARGE SCALE GENOMIC DNA]</scope>
    <source>
        <strain evidence="3 4">DH</strain>
    </source>
</reference>
<accession>A0A098B2E0</accession>
<dbReference type="Pfam" id="PF00882">
    <property type="entry name" value="Zn_dep_PLPC"/>
    <property type="match status" value="1"/>
</dbReference>
<gene>
    <name evidence="3" type="ORF">AT727_10265</name>
    <name evidence="2" type="ORF">DPCES_2645</name>
</gene>
<dbReference type="AlphaFoldDB" id="A0A098B2E0"/>
<protein>
    <submittedName>
        <fullName evidence="2">Zinc dependent phospholipase C</fullName>
    </submittedName>
</protein>
<proteinExistence type="predicted"/>
<sequence length="193" mass="22606">MWIRTHYFMAKSIHSYIKEKYKVSLQLDQLQYGSIKPDLLPKYWEGSHYYESCSGTWLAEVAQLLGEQKKRSIRNFSDKLGVILHFTADFFCSAHNLPNLRENMWEHLLYELKLDVAFRHFESFRGIQCLNYDDPYDLLTCCRQDYLSGQPSLERDIHYIYAASLSITDLLVTQALLPVAKPLMLIKNLPESS</sequence>
<dbReference type="EMBL" id="LK996017">
    <property type="protein sequence ID" value="CDX02532.1"/>
    <property type="molecule type" value="Genomic_DNA"/>
</dbReference>
<evidence type="ECO:0000313" key="4">
    <source>
        <dbReference type="Proteomes" id="UP000054623"/>
    </source>
</evidence>
<evidence type="ECO:0000313" key="3">
    <source>
        <dbReference type="EMBL" id="KTE89725.1"/>
    </source>
</evidence>
<dbReference type="RefSeq" id="WP_005810789.1">
    <property type="nucleotide sequence ID" value="NZ_JAYFNZ010000017.1"/>
</dbReference>
<dbReference type="PATRIC" id="fig|49338.4.peg.2840"/>
<dbReference type="Proteomes" id="UP000054623">
    <property type="component" value="Unassembled WGS sequence"/>
</dbReference>
<name>A0A098B2E0_DESHA</name>
<feature type="domain" description="Phospholipase C/D" evidence="1">
    <location>
        <begin position="5"/>
        <end position="121"/>
    </location>
</feature>